<evidence type="ECO:0000256" key="8">
    <source>
        <dbReference type="ARBA" id="ARBA00023237"/>
    </source>
</evidence>
<dbReference type="InterPro" id="IPR008969">
    <property type="entry name" value="CarboxyPept-like_regulatory"/>
</dbReference>
<dbReference type="GO" id="GO:0015344">
    <property type="term" value="F:siderophore uptake transmembrane transporter activity"/>
    <property type="evidence" value="ECO:0007669"/>
    <property type="project" value="TreeGrafter"/>
</dbReference>
<dbReference type="PANTHER" id="PTHR30069:SF29">
    <property type="entry name" value="HEMOGLOBIN AND HEMOGLOBIN-HAPTOGLOBIN-BINDING PROTEIN 1-RELATED"/>
    <property type="match status" value="1"/>
</dbReference>
<evidence type="ECO:0000256" key="6">
    <source>
        <dbReference type="ARBA" id="ARBA00023136"/>
    </source>
</evidence>
<dbReference type="EMBL" id="UINC01000934">
    <property type="protein sequence ID" value="SUZ64443.1"/>
    <property type="molecule type" value="Genomic_DNA"/>
</dbReference>
<evidence type="ECO:0000256" key="2">
    <source>
        <dbReference type="ARBA" id="ARBA00022448"/>
    </source>
</evidence>
<dbReference type="Gene3D" id="2.60.40.1120">
    <property type="entry name" value="Carboxypeptidase-like, regulatory domain"/>
    <property type="match status" value="1"/>
</dbReference>
<feature type="domain" description="TonB-dependent receptor-like beta-barrel" evidence="9">
    <location>
        <begin position="367"/>
        <end position="737"/>
    </location>
</feature>
<evidence type="ECO:0000259" key="10">
    <source>
        <dbReference type="Pfam" id="PF07715"/>
    </source>
</evidence>
<feature type="domain" description="TonB-dependent receptor plug" evidence="10">
    <location>
        <begin position="130"/>
        <end position="247"/>
    </location>
</feature>
<evidence type="ECO:0000259" key="9">
    <source>
        <dbReference type="Pfam" id="PF00593"/>
    </source>
</evidence>
<dbReference type="Pfam" id="PF00593">
    <property type="entry name" value="TonB_dep_Rec_b-barrel"/>
    <property type="match status" value="1"/>
</dbReference>
<evidence type="ECO:0000256" key="3">
    <source>
        <dbReference type="ARBA" id="ARBA00022692"/>
    </source>
</evidence>
<comment type="subcellular location">
    <subcellularLocation>
        <location evidence="1">Cell outer membrane</location>
        <topology evidence="1">Multi-pass membrane protein</topology>
    </subcellularLocation>
</comment>
<evidence type="ECO:0008006" key="12">
    <source>
        <dbReference type="Google" id="ProtNLM"/>
    </source>
</evidence>
<dbReference type="InterPro" id="IPR012910">
    <property type="entry name" value="Plug_dom"/>
</dbReference>
<dbReference type="InterPro" id="IPR037066">
    <property type="entry name" value="Plug_dom_sf"/>
</dbReference>
<gene>
    <name evidence="11" type="ORF">METZ01_LOCUS17297</name>
</gene>
<keyword evidence="6" id="KW-0472">Membrane</keyword>
<keyword evidence="7" id="KW-0675">Receptor</keyword>
<keyword evidence="2" id="KW-0813">Transport</keyword>
<dbReference type="Pfam" id="PF13715">
    <property type="entry name" value="CarbopepD_reg_2"/>
    <property type="match status" value="1"/>
</dbReference>
<keyword evidence="4" id="KW-0732">Signal</keyword>
<keyword evidence="8" id="KW-0998">Cell outer membrane</keyword>
<protein>
    <recommendedName>
        <fullName evidence="12">TonB-dependent receptor plug domain-containing protein</fullName>
    </recommendedName>
</protein>
<dbReference type="GO" id="GO:0009279">
    <property type="term" value="C:cell outer membrane"/>
    <property type="evidence" value="ECO:0007669"/>
    <property type="project" value="UniProtKB-SubCell"/>
</dbReference>
<dbReference type="GO" id="GO:0044718">
    <property type="term" value="P:siderophore transmembrane transport"/>
    <property type="evidence" value="ECO:0007669"/>
    <property type="project" value="TreeGrafter"/>
</dbReference>
<dbReference type="SUPFAM" id="SSF49464">
    <property type="entry name" value="Carboxypeptidase regulatory domain-like"/>
    <property type="match status" value="1"/>
</dbReference>
<sequence length="986" mass="107091">MLSRLVRVASLVVLTLLATTITARGLSAQTGTITGQVTSQSTAGPLQNVQVSIQELNVGSLTSGNGRYLLIAVPVGVHEVTVTSIGYGVQTQQVTVQAEQTAVADFELEIVALNLDEIVVTGTGAPTQRRRLGATIASVSSEELASAPITNIADALIGRLPGARGLISGGQTGAGSQIVLRGTASISQRQDPIIYVDGIRIDNRPEDARSVTTDRLMDINPQDIDRVEIIKGAAAATLYGTEASSGVIQIFTKRGITGAPRYSFSTDHQLLEFPRRFEDNCAYVGSSNSITCNYPYDNYEVFAYHQNYNLSVQGGTPNVGYYVSGRLMEEVNPSPNNELLNKSIRASFDFNNTDRLTSSVDVSFVDRNLTTADPGWGDVFGNLMLGNPLRAGPDNPDGAYSPTKKSLVTENDQNSQNFLVNGRATYQWTNNIQSTVRVGYNFIDSRLSHFYPQGVVQSSVRGDKSLLDRRFSTTTIDFTTNWEQPLGDRLMLSTTLGGQSFRETLKQDRSAVRVFGSPTLKTLSGGQEITGVSENYVEVINAGVFAQTQIGLDDRIFLTGGVRLDGNSAFGSDFGLQAYPKAGISWVVSDYDFWNVGFVDELRLRGALGMSGLQPGAFDAQRTWNPSIDVGGGYLTPNNLGNSDLKPERSTEIEAAVEAGLFGGRLGLEVVYFNQTTNDALLPIKPSAGSGFTNSQLQNLGQLKSWGIEVSTNTRLIEREGLSVDLTVNPTYLKQWVSDMGGIADFRLGSRRRWQSLHEGMWPGIWIAPIADPNQPYKTTVPVDQITSINQISSNTLKNASGGDSLVVIGIPQPNKMIDFGAVVRVGPLTIQNVFEGAAGFVQSNETLHLRMALKSNTLMAEVQKAVADPTTDPATKARLVDEYGRKHNGIISNTIFDGDYLRWAELTVAYRLPESFTSSFGSSGTTVSLGVKNVWVFSDYFNDFKLGWIDPGTRGLEANNAFLQNVDYLKTPTPRRFVLSIRTQF</sequence>
<evidence type="ECO:0000256" key="4">
    <source>
        <dbReference type="ARBA" id="ARBA00022729"/>
    </source>
</evidence>
<dbReference type="InterPro" id="IPR000531">
    <property type="entry name" value="Beta-barrel_TonB"/>
</dbReference>
<dbReference type="AlphaFoldDB" id="A0A381PG52"/>
<evidence type="ECO:0000256" key="5">
    <source>
        <dbReference type="ARBA" id="ARBA00023077"/>
    </source>
</evidence>
<evidence type="ECO:0000313" key="11">
    <source>
        <dbReference type="EMBL" id="SUZ64443.1"/>
    </source>
</evidence>
<dbReference type="InterPro" id="IPR036942">
    <property type="entry name" value="Beta-barrel_TonB_sf"/>
</dbReference>
<dbReference type="SUPFAM" id="SSF56935">
    <property type="entry name" value="Porins"/>
    <property type="match status" value="1"/>
</dbReference>
<dbReference type="Pfam" id="PF07715">
    <property type="entry name" value="Plug"/>
    <property type="match status" value="1"/>
</dbReference>
<proteinExistence type="predicted"/>
<evidence type="ECO:0000256" key="1">
    <source>
        <dbReference type="ARBA" id="ARBA00004571"/>
    </source>
</evidence>
<dbReference type="PROSITE" id="PS52016">
    <property type="entry name" value="TONB_DEPENDENT_REC_3"/>
    <property type="match status" value="1"/>
</dbReference>
<dbReference type="PANTHER" id="PTHR30069">
    <property type="entry name" value="TONB-DEPENDENT OUTER MEMBRANE RECEPTOR"/>
    <property type="match status" value="1"/>
</dbReference>
<keyword evidence="5" id="KW-0798">TonB box</keyword>
<name>A0A381PG52_9ZZZZ</name>
<organism evidence="11">
    <name type="scientific">marine metagenome</name>
    <dbReference type="NCBI Taxonomy" id="408172"/>
    <lineage>
        <taxon>unclassified sequences</taxon>
        <taxon>metagenomes</taxon>
        <taxon>ecological metagenomes</taxon>
    </lineage>
</organism>
<dbReference type="Gene3D" id="2.40.170.20">
    <property type="entry name" value="TonB-dependent receptor, beta-barrel domain"/>
    <property type="match status" value="1"/>
</dbReference>
<dbReference type="Gene3D" id="2.170.130.10">
    <property type="entry name" value="TonB-dependent receptor, plug domain"/>
    <property type="match status" value="1"/>
</dbReference>
<evidence type="ECO:0000256" key="7">
    <source>
        <dbReference type="ARBA" id="ARBA00023170"/>
    </source>
</evidence>
<dbReference type="InterPro" id="IPR039426">
    <property type="entry name" value="TonB-dep_rcpt-like"/>
</dbReference>
<reference evidence="11" key="1">
    <citation type="submission" date="2018-05" db="EMBL/GenBank/DDBJ databases">
        <authorList>
            <person name="Lanie J.A."/>
            <person name="Ng W.-L."/>
            <person name="Kazmierczak K.M."/>
            <person name="Andrzejewski T.M."/>
            <person name="Davidsen T.M."/>
            <person name="Wayne K.J."/>
            <person name="Tettelin H."/>
            <person name="Glass J.I."/>
            <person name="Rusch D."/>
            <person name="Podicherti R."/>
            <person name="Tsui H.-C.T."/>
            <person name="Winkler M.E."/>
        </authorList>
    </citation>
    <scope>NUCLEOTIDE SEQUENCE</scope>
</reference>
<keyword evidence="3" id="KW-0812">Transmembrane</keyword>
<accession>A0A381PG52</accession>